<dbReference type="PANTHER" id="PTHR13966">
    <property type="entry name" value="ENDONUCLEASE RELATED"/>
    <property type="match status" value="1"/>
</dbReference>
<feature type="domain" description="DNA/RNA non-specific endonuclease/pyrophosphatase/phosphodiesterase" evidence="13">
    <location>
        <begin position="65"/>
        <end position="307"/>
    </location>
</feature>
<dbReference type="Proteomes" id="UP000650833">
    <property type="component" value="Unassembled WGS sequence"/>
</dbReference>
<dbReference type="Pfam" id="PF01223">
    <property type="entry name" value="Endonuclease_NS"/>
    <property type="match status" value="1"/>
</dbReference>
<dbReference type="EMBL" id="JAEPRC010000436">
    <property type="protein sequence ID" value="KAG2197265.1"/>
    <property type="molecule type" value="Genomic_DNA"/>
</dbReference>
<comment type="caution">
    <text evidence="14">The sequence shown here is derived from an EMBL/GenBank/DDBJ whole genome shotgun (WGS) entry which is preliminary data.</text>
</comment>
<protein>
    <recommendedName>
        <fullName evidence="10">Endonuclease</fullName>
        <ecNumber evidence="10">3.1.30.-</ecNumber>
    </recommendedName>
</protein>
<evidence type="ECO:0000256" key="5">
    <source>
        <dbReference type="ARBA" id="ARBA00022759"/>
    </source>
</evidence>
<keyword evidence="11" id="KW-0812">Transmembrane</keyword>
<dbReference type="InterPro" id="IPR044929">
    <property type="entry name" value="DNA/RNA_non-sp_Endonuclease_sf"/>
</dbReference>
<keyword evidence="11" id="KW-0472">Membrane</keyword>
<dbReference type="SMART" id="SM00892">
    <property type="entry name" value="Endonuclease_NS"/>
    <property type="match status" value="1"/>
</dbReference>
<reference evidence="14" key="1">
    <citation type="submission" date="2020-12" db="EMBL/GenBank/DDBJ databases">
        <title>Metabolic potential, ecology and presence of endohyphal bacteria is reflected in genomic diversity of Mucoromycotina.</title>
        <authorList>
            <person name="Muszewska A."/>
            <person name="Okrasinska A."/>
            <person name="Steczkiewicz K."/>
            <person name="Drgas O."/>
            <person name="Orlowska M."/>
            <person name="Perlinska-Lenart U."/>
            <person name="Aleksandrzak-Piekarczyk T."/>
            <person name="Szatraj K."/>
            <person name="Zielenkiewicz U."/>
            <person name="Pilsyk S."/>
            <person name="Malc E."/>
            <person name="Mieczkowski P."/>
            <person name="Kruszewska J.S."/>
            <person name="Biernat P."/>
            <person name="Pawlowska J."/>
        </authorList>
    </citation>
    <scope>NUCLEOTIDE SEQUENCE</scope>
    <source>
        <strain evidence="14">CBS 226.32</strain>
    </source>
</reference>
<evidence type="ECO:0000256" key="7">
    <source>
        <dbReference type="ARBA" id="ARBA00022842"/>
    </source>
</evidence>
<evidence type="ECO:0000259" key="13">
    <source>
        <dbReference type="SMART" id="SM00892"/>
    </source>
</evidence>
<comment type="similarity">
    <text evidence="2 10">Belongs to the DNA/RNA non-specific endonuclease family.</text>
</comment>
<dbReference type="PANTHER" id="PTHR13966:SF5">
    <property type="entry name" value="ENDONUCLEASE G, MITOCHONDRIAL"/>
    <property type="match status" value="1"/>
</dbReference>
<keyword evidence="3 10" id="KW-0540">Nuclease</keyword>
<feature type="domain" description="ENPP1-3/EXOG-like endonuclease/phosphodiesterase" evidence="12">
    <location>
        <begin position="66"/>
        <end position="307"/>
    </location>
</feature>
<feature type="transmembrane region" description="Helical" evidence="11">
    <location>
        <begin position="6"/>
        <end position="26"/>
    </location>
</feature>
<dbReference type="EC" id="3.1.30.-" evidence="10"/>
<keyword evidence="5 10" id="KW-0255">Endonuclease</keyword>
<dbReference type="SUPFAM" id="SSF54060">
    <property type="entry name" value="His-Me finger endonucleases"/>
    <property type="match status" value="1"/>
</dbReference>
<dbReference type="GO" id="GO:0006309">
    <property type="term" value="P:apoptotic DNA fragmentation"/>
    <property type="evidence" value="ECO:0007669"/>
    <property type="project" value="TreeGrafter"/>
</dbReference>
<dbReference type="InterPro" id="IPR018524">
    <property type="entry name" value="DNA/RNA_endonuclease_AS"/>
</dbReference>
<keyword evidence="4 9" id="KW-0479">Metal-binding</keyword>
<dbReference type="AlphaFoldDB" id="A0A8H7QT28"/>
<dbReference type="SMART" id="SM00477">
    <property type="entry name" value="NUC"/>
    <property type="match status" value="1"/>
</dbReference>
<evidence type="ECO:0000256" key="9">
    <source>
        <dbReference type="PIRSR" id="PIRSR640255-2"/>
    </source>
</evidence>
<dbReference type="PROSITE" id="PS01070">
    <property type="entry name" value="NUCLEASE_NON_SPEC"/>
    <property type="match status" value="1"/>
</dbReference>
<dbReference type="GO" id="GO:0000014">
    <property type="term" value="F:single-stranded DNA endodeoxyribonuclease activity"/>
    <property type="evidence" value="ECO:0007669"/>
    <property type="project" value="TreeGrafter"/>
</dbReference>
<name>A0A8H7QT28_9FUNG</name>
<evidence type="ECO:0000256" key="3">
    <source>
        <dbReference type="ARBA" id="ARBA00022722"/>
    </source>
</evidence>
<evidence type="ECO:0000256" key="6">
    <source>
        <dbReference type="ARBA" id="ARBA00022801"/>
    </source>
</evidence>
<dbReference type="InterPro" id="IPR044925">
    <property type="entry name" value="His-Me_finger_sf"/>
</dbReference>
<feature type="active site" description="Proton acceptor" evidence="8">
    <location>
        <position position="131"/>
    </location>
</feature>
<proteinExistence type="inferred from homology"/>
<dbReference type="GO" id="GO:0005634">
    <property type="term" value="C:nucleus"/>
    <property type="evidence" value="ECO:0007669"/>
    <property type="project" value="TreeGrafter"/>
</dbReference>
<dbReference type="InterPro" id="IPR040255">
    <property type="entry name" value="Non-specific_endonuclease"/>
</dbReference>
<feature type="binding site" evidence="9">
    <location>
        <position position="163"/>
    </location>
    <ligand>
        <name>Mg(2+)</name>
        <dbReference type="ChEBI" id="CHEBI:18420"/>
        <note>catalytic</note>
    </ligand>
</feature>
<evidence type="ECO:0000256" key="4">
    <source>
        <dbReference type="ARBA" id="ARBA00022723"/>
    </source>
</evidence>
<keyword evidence="15" id="KW-1185">Reference proteome</keyword>
<evidence type="ECO:0000256" key="11">
    <source>
        <dbReference type="SAM" id="Phobius"/>
    </source>
</evidence>
<keyword evidence="11" id="KW-1133">Transmembrane helix</keyword>
<gene>
    <name evidence="14" type="ORF">INT46_001791</name>
</gene>
<evidence type="ECO:0000256" key="1">
    <source>
        <dbReference type="ARBA" id="ARBA00001946"/>
    </source>
</evidence>
<dbReference type="GO" id="GO:0003676">
    <property type="term" value="F:nucleic acid binding"/>
    <property type="evidence" value="ECO:0007669"/>
    <property type="project" value="InterPro"/>
</dbReference>
<keyword evidence="6 10" id="KW-0378">Hydrolase</keyword>
<organism evidence="14 15">
    <name type="scientific">Mucor plumbeus</name>
    <dbReference type="NCBI Taxonomy" id="97098"/>
    <lineage>
        <taxon>Eukaryota</taxon>
        <taxon>Fungi</taxon>
        <taxon>Fungi incertae sedis</taxon>
        <taxon>Mucoromycota</taxon>
        <taxon>Mucoromycotina</taxon>
        <taxon>Mucoromycetes</taxon>
        <taxon>Mucorales</taxon>
        <taxon>Mucorineae</taxon>
        <taxon>Mucoraceae</taxon>
        <taxon>Mucor</taxon>
    </lineage>
</organism>
<evidence type="ECO:0000313" key="15">
    <source>
        <dbReference type="Proteomes" id="UP000650833"/>
    </source>
</evidence>
<evidence type="ECO:0000256" key="8">
    <source>
        <dbReference type="PIRSR" id="PIRSR640255-1"/>
    </source>
</evidence>
<dbReference type="GO" id="GO:0005743">
    <property type="term" value="C:mitochondrial inner membrane"/>
    <property type="evidence" value="ECO:0007669"/>
    <property type="project" value="TreeGrafter"/>
</dbReference>
<dbReference type="InterPro" id="IPR020821">
    <property type="entry name" value="ENPP1-3/EXOG-like_nuc-like"/>
</dbReference>
<dbReference type="GO" id="GO:0004521">
    <property type="term" value="F:RNA endonuclease activity"/>
    <property type="evidence" value="ECO:0007669"/>
    <property type="project" value="TreeGrafter"/>
</dbReference>
<comment type="cofactor">
    <cofactor evidence="1 10">
        <name>Mg(2+)</name>
        <dbReference type="ChEBI" id="CHEBI:18420"/>
    </cofactor>
</comment>
<evidence type="ECO:0000256" key="10">
    <source>
        <dbReference type="RuleBase" id="RU366055"/>
    </source>
</evidence>
<dbReference type="OrthoDB" id="5418055at2759"/>
<sequence>MTIPLAHYFWLAGGFFMGMFFMYNIVPFRIANHHHQNGNNLHSRQEPPNSVLKFGNPGPINDLFERTAYTASYNRRDRIPHWVGEHLTEESLRRGEGVSRDKSRFTGDNALPELFRVYTKDYTNSGYDRGHMAPAGDAVSSQTAMDETFLLSNIAPQIGPGFNRQYWAYLEQFCRDLTKNFTDVYVYSGPLFLPQLDSTSSEAYALADTKIEFGANGSISIVSKITGAQNKYTMQYKLIGANGPTIAVPTHFFKILLVSNGTEFASGAFVLPNQAIDHSIPLDQFQVDLKAIEKASGLTFFDLLDRTKFTNLCDSVRCVV</sequence>
<evidence type="ECO:0000313" key="14">
    <source>
        <dbReference type="EMBL" id="KAG2197265.1"/>
    </source>
</evidence>
<dbReference type="Gene3D" id="3.40.570.10">
    <property type="entry name" value="Extracellular Endonuclease, subunit A"/>
    <property type="match status" value="1"/>
</dbReference>
<evidence type="ECO:0000256" key="2">
    <source>
        <dbReference type="ARBA" id="ARBA00010052"/>
    </source>
</evidence>
<dbReference type="CDD" id="cd00091">
    <property type="entry name" value="NUC"/>
    <property type="match status" value="1"/>
</dbReference>
<evidence type="ECO:0000259" key="12">
    <source>
        <dbReference type="SMART" id="SM00477"/>
    </source>
</evidence>
<keyword evidence="7" id="KW-0460">Magnesium</keyword>
<dbReference type="InterPro" id="IPR001604">
    <property type="entry name" value="Endo_G_ENPP1-like_dom"/>
</dbReference>
<accession>A0A8H7QT28</accession>
<dbReference type="GO" id="GO:0046872">
    <property type="term" value="F:metal ion binding"/>
    <property type="evidence" value="ECO:0007669"/>
    <property type="project" value="UniProtKB-KW"/>
</dbReference>